<dbReference type="EMBL" id="BLTE01000028">
    <property type="protein sequence ID" value="GFK95982.1"/>
    <property type="molecule type" value="Genomic_DNA"/>
</dbReference>
<proteinExistence type="inferred from homology"/>
<reference evidence="6 7" key="2">
    <citation type="submission" date="2020-05" db="EMBL/GenBank/DDBJ databases">
        <title>Draft genome sequence of Desulfovibrio sp. strainFSS-1.</title>
        <authorList>
            <person name="Shimoshige H."/>
            <person name="Kobayashi H."/>
            <person name="Maekawa T."/>
        </authorList>
    </citation>
    <scope>NUCLEOTIDE SEQUENCE [LARGE SCALE GENOMIC DNA]</scope>
    <source>
        <strain evidence="6 7">SIID29052-01</strain>
    </source>
</reference>
<evidence type="ECO:0000313" key="7">
    <source>
        <dbReference type="Proteomes" id="UP000494245"/>
    </source>
</evidence>
<dbReference type="PANTHER" id="PTHR43179:SF12">
    <property type="entry name" value="GALACTOFURANOSYLTRANSFERASE GLFT2"/>
    <property type="match status" value="1"/>
</dbReference>
<dbReference type="Pfam" id="PF00535">
    <property type="entry name" value="Glycos_transf_2"/>
    <property type="match status" value="1"/>
</dbReference>
<dbReference type="InterPro" id="IPR001173">
    <property type="entry name" value="Glyco_trans_2-like"/>
</dbReference>
<feature type="transmembrane region" description="Helical" evidence="4">
    <location>
        <begin position="244"/>
        <end position="262"/>
    </location>
</feature>
<feature type="transmembrane region" description="Helical" evidence="4">
    <location>
        <begin position="294"/>
        <end position="311"/>
    </location>
</feature>
<evidence type="ECO:0000256" key="1">
    <source>
        <dbReference type="ARBA" id="ARBA00006739"/>
    </source>
</evidence>
<evidence type="ECO:0000313" key="6">
    <source>
        <dbReference type="EMBL" id="GFK95982.1"/>
    </source>
</evidence>
<dbReference type="EC" id="2.-.-.-" evidence="6"/>
<comment type="similarity">
    <text evidence="1">Belongs to the glycosyltransferase 2 family.</text>
</comment>
<dbReference type="AlphaFoldDB" id="A0A6V8LU32"/>
<accession>A0A6V8LU32</accession>
<evidence type="ECO:0000256" key="2">
    <source>
        <dbReference type="ARBA" id="ARBA00022676"/>
    </source>
</evidence>
<evidence type="ECO:0000256" key="4">
    <source>
        <dbReference type="SAM" id="Phobius"/>
    </source>
</evidence>
<dbReference type="RefSeq" id="WP_173087119.1">
    <property type="nucleotide sequence ID" value="NZ_BLTE01000028.1"/>
</dbReference>
<dbReference type="GO" id="GO:0016757">
    <property type="term" value="F:glycosyltransferase activity"/>
    <property type="evidence" value="ECO:0007669"/>
    <property type="project" value="UniProtKB-KW"/>
</dbReference>
<feature type="domain" description="Glycosyltransferase 2-like" evidence="5">
    <location>
        <begin position="8"/>
        <end position="137"/>
    </location>
</feature>
<protein>
    <submittedName>
        <fullName evidence="6">Mycofactocin biosynthesis glycosyltransferase MftF</fullName>
        <ecNumber evidence="6">2.-.-.-</ecNumber>
    </submittedName>
</protein>
<evidence type="ECO:0000259" key="5">
    <source>
        <dbReference type="Pfam" id="PF00535"/>
    </source>
</evidence>
<dbReference type="Gene3D" id="3.90.550.10">
    <property type="entry name" value="Spore Coat Polysaccharide Biosynthesis Protein SpsA, Chain A"/>
    <property type="match status" value="1"/>
</dbReference>
<keyword evidence="3 6" id="KW-0808">Transferase</keyword>
<evidence type="ECO:0000256" key="3">
    <source>
        <dbReference type="ARBA" id="ARBA00022679"/>
    </source>
</evidence>
<keyword evidence="2" id="KW-0328">Glycosyltransferase</keyword>
<dbReference type="Proteomes" id="UP000494245">
    <property type="component" value="Unassembled WGS sequence"/>
</dbReference>
<dbReference type="PANTHER" id="PTHR43179">
    <property type="entry name" value="RHAMNOSYLTRANSFERASE WBBL"/>
    <property type="match status" value="1"/>
</dbReference>
<dbReference type="SUPFAM" id="SSF53448">
    <property type="entry name" value="Nucleotide-diphospho-sugar transferases"/>
    <property type="match status" value="1"/>
</dbReference>
<organism evidence="6 7">
    <name type="scientific">Fundidesulfovibrio magnetotacticus</name>
    <dbReference type="NCBI Taxonomy" id="2730080"/>
    <lineage>
        <taxon>Bacteria</taxon>
        <taxon>Pseudomonadati</taxon>
        <taxon>Thermodesulfobacteriota</taxon>
        <taxon>Desulfovibrionia</taxon>
        <taxon>Desulfovibrionales</taxon>
        <taxon>Desulfovibrionaceae</taxon>
        <taxon>Fundidesulfovibrio</taxon>
    </lineage>
</organism>
<keyword evidence="4" id="KW-1133">Transmembrane helix</keyword>
<sequence length="328" mass="36852">MSDTPLFSIIIPFKAPGLLVEECLAHIFELQETRYEVILLPDEPMPEPKGVYARPGVSVLPTGPVSPAVKRDMGAQAAQGQYLAFIDDDAYPEPYWLTYAREAFERDQTVVAVGGPAQTPASDPFFARASGAVFLSRLSGGFPQRYLPLPPRRFVDDWPTVNLMVRREAFLAAGGFGNEFWPGEDTKFCMDLIAKTGGRILYLPEMLVWHHRREGLCKHLRQVGNYGAHRGFFARNFPGTSRRLPYFMPSLLLLFLTVGAVLLPCSVWWAGVKLYCLALLVAAVDIARREPLDVTLAAVPYIVLTHLWYGWRFLRGWFTNDLKSTLGR</sequence>
<dbReference type="InterPro" id="IPR029044">
    <property type="entry name" value="Nucleotide-diphossugar_trans"/>
</dbReference>
<keyword evidence="4" id="KW-0472">Membrane</keyword>
<name>A0A6V8LU32_9BACT</name>
<comment type="caution">
    <text evidence="6">The sequence shown here is derived from an EMBL/GenBank/DDBJ whole genome shotgun (WGS) entry which is preliminary data.</text>
</comment>
<keyword evidence="4" id="KW-0812">Transmembrane</keyword>
<reference evidence="6 7" key="1">
    <citation type="submission" date="2020-04" db="EMBL/GenBank/DDBJ databases">
        <authorList>
            <consortium name="Desulfovibrio sp. FSS-1 genome sequencing consortium"/>
            <person name="Shimoshige H."/>
            <person name="Kobayashi H."/>
            <person name="Maekawa T."/>
        </authorList>
    </citation>
    <scope>NUCLEOTIDE SEQUENCE [LARGE SCALE GENOMIC DNA]</scope>
    <source>
        <strain evidence="6 7">SIID29052-01</strain>
    </source>
</reference>
<gene>
    <name evidence="6" type="primary">mftF_2</name>
    <name evidence="6" type="ORF">NNJEOMEG_03856</name>
</gene>
<keyword evidence="7" id="KW-1185">Reference proteome</keyword>